<gene>
    <name evidence="2" type="ORF">IAD46_01005</name>
</gene>
<dbReference type="Proteomes" id="UP000886758">
    <property type="component" value="Unassembled WGS sequence"/>
</dbReference>
<keyword evidence="1" id="KW-0175">Coiled coil</keyword>
<dbReference type="EMBL" id="DVLF01000035">
    <property type="protein sequence ID" value="HIT49582.1"/>
    <property type="molecule type" value="Genomic_DNA"/>
</dbReference>
<sequence length="253" mass="29988">MTKEQFLELKEQLKNTIIEYEQLQRTSNFIKQAYLIQFSQELEEETYLNEENKVMMAAIKMKADQQTNQQIEEYLSQAKKEMKAKNDQFHTNLALAKDMEKRCSHYNPIDMQKLDQEYAEYCSVYHPIMKAHSTDMEKSIYNTLSMLYRMGNLQGFRGFLQENKDLLTSAPILEEDYDSLAVFYRMSIDNLSALIEKNKNSFPLTHTKYVSTYDDITAHMGQLREKLYQLKEMNQALHQDFKAQFSMDYNIES</sequence>
<reference evidence="2" key="2">
    <citation type="journal article" date="2021" name="PeerJ">
        <title>Extensive microbial diversity within the chicken gut microbiome revealed by metagenomics and culture.</title>
        <authorList>
            <person name="Gilroy R."/>
            <person name="Ravi A."/>
            <person name="Getino M."/>
            <person name="Pursley I."/>
            <person name="Horton D.L."/>
            <person name="Alikhan N.F."/>
            <person name="Baker D."/>
            <person name="Gharbi K."/>
            <person name="Hall N."/>
            <person name="Watson M."/>
            <person name="Adriaenssens E.M."/>
            <person name="Foster-Nyarko E."/>
            <person name="Jarju S."/>
            <person name="Secka A."/>
            <person name="Antonio M."/>
            <person name="Oren A."/>
            <person name="Chaudhuri R.R."/>
            <person name="La Ragione R."/>
            <person name="Hildebrand F."/>
            <person name="Pallen M.J."/>
        </authorList>
    </citation>
    <scope>NUCLEOTIDE SEQUENCE</scope>
    <source>
        <strain evidence="2">ChiW17-6978</strain>
    </source>
</reference>
<proteinExistence type="predicted"/>
<accession>A0A9D1GQ14</accession>
<evidence type="ECO:0000313" key="3">
    <source>
        <dbReference type="Proteomes" id="UP000886758"/>
    </source>
</evidence>
<evidence type="ECO:0000313" key="2">
    <source>
        <dbReference type="EMBL" id="HIT49582.1"/>
    </source>
</evidence>
<organism evidence="2 3">
    <name type="scientific">Candidatus Pelethenecus faecipullorum</name>
    <dbReference type="NCBI Taxonomy" id="2840900"/>
    <lineage>
        <taxon>Bacteria</taxon>
        <taxon>Bacillati</taxon>
        <taxon>Mycoplasmatota</taxon>
        <taxon>Mollicutes</taxon>
        <taxon>Candidatus Pelethenecus</taxon>
    </lineage>
</organism>
<comment type="caution">
    <text evidence="2">The sequence shown here is derived from an EMBL/GenBank/DDBJ whole genome shotgun (WGS) entry which is preliminary data.</text>
</comment>
<feature type="coiled-coil region" evidence="1">
    <location>
        <begin position="61"/>
        <end position="88"/>
    </location>
</feature>
<reference evidence="2" key="1">
    <citation type="submission" date="2020-10" db="EMBL/GenBank/DDBJ databases">
        <authorList>
            <person name="Gilroy R."/>
        </authorList>
    </citation>
    <scope>NUCLEOTIDE SEQUENCE</scope>
    <source>
        <strain evidence="2">ChiW17-6978</strain>
    </source>
</reference>
<dbReference type="AlphaFoldDB" id="A0A9D1GQ14"/>
<name>A0A9D1GQ14_9MOLU</name>
<evidence type="ECO:0000256" key="1">
    <source>
        <dbReference type="SAM" id="Coils"/>
    </source>
</evidence>
<protein>
    <submittedName>
        <fullName evidence="2">Uncharacterized protein</fullName>
    </submittedName>
</protein>